<evidence type="ECO:0000256" key="2">
    <source>
        <dbReference type="ARBA" id="ARBA00004613"/>
    </source>
</evidence>
<dbReference type="InterPro" id="IPR045087">
    <property type="entry name" value="Cu-oxidase_fam"/>
</dbReference>
<evidence type="ECO:0000313" key="13">
    <source>
        <dbReference type="Proteomes" id="UP001153076"/>
    </source>
</evidence>
<feature type="domain" description="Plastocyanin-like" evidence="10">
    <location>
        <begin position="8"/>
        <end position="108"/>
    </location>
</feature>
<evidence type="ECO:0000259" key="11">
    <source>
        <dbReference type="Pfam" id="PF07731"/>
    </source>
</evidence>
<name>A0A9Q1JKD8_9CARY</name>
<comment type="subcellular location">
    <subcellularLocation>
        <location evidence="2">Secreted</location>
    </subcellularLocation>
</comment>
<dbReference type="InterPro" id="IPR008972">
    <property type="entry name" value="Cupredoxin"/>
</dbReference>
<evidence type="ECO:0000256" key="4">
    <source>
        <dbReference type="ARBA" id="ARBA00022525"/>
    </source>
</evidence>
<organism evidence="12 13">
    <name type="scientific">Carnegiea gigantea</name>
    <dbReference type="NCBI Taxonomy" id="171969"/>
    <lineage>
        <taxon>Eukaryota</taxon>
        <taxon>Viridiplantae</taxon>
        <taxon>Streptophyta</taxon>
        <taxon>Embryophyta</taxon>
        <taxon>Tracheophyta</taxon>
        <taxon>Spermatophyta</taxon>
        <taxon>Magnoliopsida</taxon>
        <taxon>eudicotyledons</taxon>
        <taxon>Gunneridae</taxon>
        <taxon>Pentapetalae</taxon>
        <taxon>Caryophyllales</taxon>
        <taxon>Cactineae</taxon>
        <taxon>Cactaceae</taxon>
        <taxon>Cactoideae</taxon>
        <taxon>Echinocereeae</taxon>
        <taxon>Carnegiea</taxon>
    </lineage>
</organism>
<dbReference type="Proteomes" id="UP001153076">
    <property type="component" value="Unassembled WGS sequence"/>
</dbReference>
<comment type="caution">
    <text evidence="12">The sequence shown here is derived from an EMBL/GenBank/DDBJ whole genome shotgun (WGS) entry which is preliminary data.</text>
</comment>
<dbReference type="PROSITE" id="PS00079">
    <property type="entry name" value="MULTICOPPER_OXIDASE1"/>
    <property type="match status" value="1"/>
</dbReference>
<dbReference type="PANTHER" id="PTHR11709:SF394">
    <property type="entry name" value="FI03373P-RELATED"/>
    <property type="match status" value="1"/>
</dbReference>
<dbReference type="InterPro" id="IPR034267">
    <property type="entry name" value="CuRO_3_AAO"/>
</dbReference>
<dbReference type="InterPro" id="IPR001117">
    <property type="entry name" value="Cu-oxidase_2nd"/>
</dbReference>
<dbReference type="CDD" id="cd13893">
    <property type="entry name" value="CuRO_3_AAO"/>
    <property type="match status" value="1"/>
</dbReference>
<evidence type="ECO:0000256" key="5">
    <source>
        <dbReference type="ARBA" id="ARBA00022723"/>
    </source>
</evidence>
<dbReference type="EMBL" id="JAKOGI010001281">
    <property type="protein sequence ID" value="KAJ8426499.1"/>
    <property type="molecule type" value="Genomic_DNA"/>
</dbReference>
<keyword evidence="13" id="KW-1185">Reference proteome</keyword>
<keyword evidence="4" id="KW-0964">Secreted</keyword>
<dbReference type="SUPFAM" id="SSF49503">
    <property type="entry name" value="Cupredoxins"/>
    <property type="match status" value="2"/>
</dbReference>
<dbReference type="Pfam" id="PF07731">
    <property type="entry name" value="Cu-oxidase_2"/>
    <property type="match status" value="1"/>
</dbReference>
<keyword evidence="5" id="KW-0479">Metal-binding</keyword>
<dbReference type="PANTHER" id="PTHR11709">
    <property type="entry name" value="MULTI-COPPER OXIDASE"/>
    <property type="match status" value="1"/>
</dbReference>
<keyword evidence="9" id="KW-0325">Glycoprotein</keyword>
<keyword evidence="7" id="KW-0560">Oxidoreductase</keyword>
<evidence type="ECO:0000256" key="7">
    <source>
        <dbReference type="ARBA" id="ARBA00023002"/>
    </source>
</evidence>
<dbReference type="OrthoDB" id="2121828at2759"/>
<evidence type="ECO:0000256" key="1">
    <source>
        <dbReference type="ARBA" id="ARBA00001935"/>
    </source>
</evidence>
<gene>
    <name evidence="12" type="ORF">Cgig2_009679</name>
</gene>
<reference evidence="12" key="1">
    <citation type="submission" date="2022-04" db="EMBL/GenBank/DDBJ databases">
        <title>Carnegiea gigantea Genome sequencing and assembly v2.</title>
        <authorList>
            <person name="Copetti D."/>
            <person name="Sanderson M.J."/>
            <person name="Burquez A."/>
            <person name="Wojciechowski M.F."/>
        </authorList>
    </citation>
    <scope>NUCLEOTIDE SEQUENCE</scope>
    <source>
        <strain evidence="12">SGP5-SGP5p</strain>
        <tissue evidence="12">Aerial part</tissue>
    </source>
</reference>
<dbReference type="PROSITE" id="PS00080">
    <property type="entry name" value="MULTICOPPER_OXIDASE2"/>
    <property type="match status" value="1"/>
</dbReference>
<feature type="domain" description="Plastocyanin-like" evidence="11">
    <location>
        <begin position="217"/>
        <end position="332"/>
    </location>
</feature>
<dbReference type="FunFam" id="2.60.40.420:FF:000060">
    <property type="entry name" value="L-ascorbate oxidase"/>
    <property type="match status" value="1"/>
</dbReference>
<sequence>MCHFGGNERCAPQILRVLPNKTYRLRLTSTTALASLNVGIGNHKMVVVEADGNYVQPFAVDDLDIYSGESYSVLITTDQDPTKNYWISVGVRARQPGAPPALTILNYKTTSASKLPTVSPPITPAWNDFNRSKSFTKKIFALMGSPKPPKTHHRRIILLNTQNRMDGTIKWAINNISLVLPPTPYLGSIKLGLKGAFNQASPPEDFSLSYDIMASPSNTNTSTGSGVYRFEPNTTVDIILQNAKALGNVSEIHPWHLHGHGFWVLGYGEGRFTKGDEAKFNLKNPPLRNTAVIFPYGWTALRFVANNPGAWAFHCHIEPHLHMGMGVVFAIAVEQVKGIPGSALSCGLTGNVFLKKKYLD</sequence>
<dbReference type="GO" id="GO:0005507">
    <property type="term" value="F:copper ion binding"/>
    <property type="evidence" value="ECO:0007669"/>
    <property type="project" value="InterPro"/>
</dbReference>
<dbReference type="AlphaFoldDB" id="A0A9Q1JKD8"/>
<evidence type="ECO:0000256" key="6">
    <source>
        <dbReference type="ARBA" id="ARBA00022737"/>
    </source>
</evidence>
<evidence type="ECO:0000259" key="10">
    <source>
        <dbReference type="Pfam" id="PF00394"/>
    </source>
</evidence>
<comment type="similarity">
    <text evidence="3">Belongs to the multicopper oxidase family.</text>
</comment>
<evidence type="ECO:0008006" key="14">
    <source>
        <dbReference type="Google" id="ProtNLM"/>
    </source>
</evidence>
<dbReference type="InterPro" id="IPR002355">
    <property type="entry name" value="Cu_oxidase_Cu_BS"/>
</dbReference>
<evidence type="ECO:0000256" key="8">
    <source>
        <dbReference type="ARBA" id="ARBA00023008"/>
    </source>
</evidence>
<dbReference type="GO" id="GO:0009506">
    <property type="term" value="C:plasmodesma"/>
    <property type="evidence" value="ECO:0007669"/>
    <property type="project" value="TreeGrafter"/>
</dbReference>
<evidence type="ECO:0000256" key="3">
    <source>
        <dbReference type="ARBA" id="ARBA00010609"/>
    </source>
</evidence>
<comment type="cofactor">
    <cofactor evidence="1">
        <name>Cu cation</name>
        <dbReference type="ChEBI" id="CHEBI:23378"/>
    </cofactor>
</comment>
<dbReference type="InterPro" id="IPR033138">
    <property type="entry name" value="Cu_oxidase_CS"/>
</dbReference>
<dbReference type="Pfam" id="PF00394">
    <property type="entry name" value="Cu-oxidase"/>
    <property type="match status" value="1"/>
</dbReference>
<dbReference type="GO" id="GO:0016491">
    <property type="term" value="F:oxidoreductase activity"/>
    <property type="evidence" value="ECO:0007669"/>
    <property type="project" value="UniProtKB-KW"/>
</dbReference>
<keyword evidence="8" id="KW-0186">Copper</keyword>
<dbReference type="InterPro" id="IPR011706">
    <property type="entry name" value="Cu-oxidase_C"/>
</dbReference>
<evidence type="ECO:0000313" key="12">
    <source>
        <dbReference type="EMBL" id="KAJ8426499.1"/>
    </source>
</evidence>
<dbReference type="Gene3D" id="2.60.40.420">
    <property type="entry name" value="Cupredoxins - blue copper proteins"/>
    <property type="match status" value="2"/>
</dbReference>
<protein>
    <recommendedName>
        <fullName evidence="14">L-ascorbate oxidase</fullName>
    </recommendedName>
</protein>
<dbReference type="GO" id="GO:0005576">
    <property type="term" value="C:extracellular region"/>
    <property type="evidence" value="ECO:0007669"/>
    <property type="project" value="UniProtKB-SubCell"/>
</dbReference>
<accession>A0A9Q1JKD8</accession>
<proteinExistence type="inferred from homology"/>
<evidence type="ECO:0000256" key="9">
    <source>
        <dbReference type="ARBA" id="ARBA00023180"/>
    </source>
</evidence>
<keyword evidence="6" id="KW-0677">Repeat</keyword>